<dbReference type="OrthoDB" id="1431934at2759"/>
<keyword evidence="5 8" id="KW-0863">Zinc-finger</keyword>
<keyword evidence="7 8" id="KW-0862">Zinc</keyword>
<keyword evidence="2" id="KW-0808">Transferase</keyword>
<keyword evidence="4" id="KW-0677">Repeat</keyword>
<name>A0A9P8VSI6_9HYPO</name>
<dbReference type="GO" id="GO:0043161">
    <property type="term" value="P:proteasome-mediated ubiquitin-dependent protein catabolic process"/>
    <property type="evidence" value="ECO:0007669"/>
    <property type="project" value="TreeGrafter"/>
</dbReference>
<sequence length="826" mass="92511">MGNVFAPQTREEPPRVYEEPPPIHAYRPPVYEYRQQANQIPRRTRSPCPLYARGTCSWGNACRLAHEGPANPSPPTPRFQVPCRFFARGHCKKGDACSFSHDKGNKGEMSKDDDPIENWTREIGGTWAEFGDGATITQISLLSDFSSIRMSNLRPGSSAKDVIDILSDVGLVVSAEEVRLIKNADLDNCVAIVKVRDTTFAKSACSKLKTCIQPPNLEVVSIPVPIPQGSNFHQIDCRQVHCSWYRPTRAVCLQFGSKDIASRVHKKFRAGKYKVLGSKVRVNPPISQQDGSKWMVKLTALVQTVEERDITQEILPYDRPRQVEISEPNYVDDFVMDSTLIKSMLYEFGPLERWHVSDNSKGNRFQTHATFAEESEARDAALALNEQPLPFFEKGKLFAQVVTSVKFRVSTRVYNVVQQRINTHKAAWERKFIRFFVFAPQDSYRILKLECEDNRSLAEARQELEPIITGEVMRMNGKNVWYADFRVNRDAYKQLRDIEKDLGVVIIRDIRSSHFRFFGCEEKYRLATEALHSLIQRVTSSARFIQLEESALRWVVEGGFKALESQLGDGKAILDTKSRCIVVYGSEGAFARAKAIIARRSTAPTKKASTSNLDCPICLGEPEEPVRTSCGHVYCGLCFTNMCHAEASTSGAFCITCQGDSGECGKAFRLAEIQRVLLSETFEDILGASFACHVRRHPDQFRYCPTPDCNQIYRVTSGPEVLPTTFTCPRCLESTCTACHISHPGVTCAEHNGDTTGGVEALNKIKQELNIKDCPKCGTPIEKNGGCNHMTCGGCGSHICWLCWKVFDVASLCYGHMTKLHGGYGI</sequence>
<evidence type="ECO:0000256" key="5">
    <source>
        <dbReference type="ARBA" id="ARBA00022771"/>
    </source>
</evidence>
<dbReference type="AlphaFoldDB" id="A0A9P8VSI6"/>
<feature type="compositionally biased region" description="Basic and acidic residues" evidence="9">
    <location>
        <begin position="9"/>
        <end position="18"/>
    </location>
</feature>
<evidence type="ECO:0000259" key="12">
    <source>
        <dbReference type="PROSITE" id="PS51873"/>
    </source>
</evidence>
<dbReference type="EMBL" id="JAGPYM010000039">
    <property type="protein sequence ID" value="KAH6874371.1"/>
    <property type="molecule type" value="Genomic_DNA"/>
</dbReference>
<accession>A0A9P8VSI6</accession>
<dbReference type="InterPro" id="IPR013087">
    <property type="entry name" value="Znf_C2H2_type"/>
</dbReference>
<keyword evidence="3 8" id="KW-0479">Metal-binding</keyword>
<dbReference type="InterPro" id="IPR000571">
    <property type="entry name" value="Znf_CCCH"/>
</dbReference>
<keyword evidence="14" id="KW-1185">Reference proteome</keyword>
<evidence type="ECO:0000256" key="1">
    <source>
        <dbReference type="ARBA" id="ARBA00004906"/>
    </source>
</evidence>
<evidence type="ECO:0000256" key="7">
    <source>
        <dbReference type="ARBA" id="ARBA00022833"/>
    </source>
</evidence>
<feature type="zinc finger region" description="C3H1-type" evidence="8">
    <location>
        <begin position="77"/>
        <end position="104"/>
    </location>
</feature>
<evidence type="ECO:0000256" key="6">
    <source>
        <dbReference type="ARBA" id="ARBA00022786"/>
    </source>
</evidence>
<dbReference type="GO" id="GO:0004842">
    <property type="term" value="F:ubiquitin-protein transferase activity"/>
    <property type="evidence" value="ECO:0007669"/>
    <property type="project" value="TreeGrafter"/>
</dbReference>
<dbReference type="GO" id="GO:0000151">
    <property type="term" value="C:ubiquitin ligase complex"/>
    <property type="evidence" value="ECO:0007669"/>
    <property type="project" value="TreeGrafter"/>
</dbReference>
<proteinExistence type="predicted"/>
<dbReference type="CDD" id="cd20335">
    <property type="entry name" value="BRcat_RBR"/>
    <property type="match status" value="1"/>
</dbReference>
<evidence type="ECO:0008006" key="15">
    <source>
        <dbReference type="Google" id="ProtNLM"/>
    </source>
</evidence>
<dbReference type="GO" id="GO:0008270">
    <property type="term" value="F:zinc ion binding"/>
    <property type="evidence" value="ECO:0007669"/>
    <property type="project" value="UniProtKB-KW"/>
</dbReference>
<evidence type="ECO:0000256" key="2">
    <source>
        <dbReference type="ARBA" id="ARBA00022679"/>
    </source>
</evidence>
<comment type="pathway">
    <text evidence="1">Protein modification; protein ubiquitination.</text>
</comment>
<feature type="domain" description="C3H1-type" evidence="11">
    <location>
        <begin position="42"/>
        <end position="69"/>
    </location>
</feature>
<evidence type="ECO:0000256" key="4">
    <source>
        <dbReference type="ARBA" id="ARBA00022737"/>
    </source>
</evidence>
<dbReference type="InterPro" id="IPR018957">
    <property type="entry name" value="Znf_C3HC4_RING-type"/>
</dbReference>
<dbReference type="PROSITE" id="PS00028">
    <property type="entry name" value="ZINC_FINGER_C2H2_1"/>
    <property type="match status" value="1"/>
</dbReference>
<dbReference type="InterPro" id="IPR002867">
    <property type="entry name" value="IBR_dom"/>
</dbReference>
<dbReference type="PROSITE" id="PS50103">
    <property type="entry name" value="ZF_C3H1"/>
    <property type="match status" value="2"/>
</dbReference>
<evidence type="ECO:0000256" key="8">
    <source>
        <dbReference type="PROSITE-ProRule" id="PRU00723"/>
    </source>
</evidence>
<feature type="region of interest" description="Disordered" evidence="9">
    <location>
        <begin position="1"/>
        <end position="23"/>
    </location>
</feature>
<gene>
    <name evidence="13" type="ORF">B0T10DRAFT_552831</name>
</gene>
<dbReference type="Pfam" id="PF00642">
    <property type="entry name" value="zf-CCCH"/>
    <property type="match status" value="1"/>
</dbReference>
<dbReference type="GO" id="GO:0097039">
    <property type="term" value="P:protein linear polyubiquitination"/>
    <property type="evidence" value="ECO:0007669"/>
    <property type="project" value="TreeGrafter"/>
</dbReference>
<dbReference type="CDD" id="cd22585">
    <property type="entry name" value="Rcat_RBR_DEAH12-like"/>
    <property type="match status" value="1"/>
</dbReference>
<dbReference type="Gene3D" id="3.30.1370.210">
    <property type="match status" value="1"/>
</dbReference>
<evidence type="ECO:0000259" key="11">
    <source>
        <dbReference type="PROSITE" id="PS50103"/>
    </source>
</evidence>
<feature type="zinc finger region" description="C3H1-type" evidence="8">
    <location>
        <begin position="42"/>
        <end position="69"/>
    </location>
</feature>
<feature type="domain" description="RING-type" evidence="10">
    <location>
        <begin position="615"/>
        <end position="658"/>
    </location>
</feature>
<evidence type="ECO:0000313" key="13">
    <source>
        <dbReference type="EMBL" id="KAH6874371.1"/>
    </source>
</evidence>
<dbReference type="Gene3D" id="3.30.40.10">
    <property type="entry name" value="Zinc/RING finger domain, C3HC4 (zinc finger)"/>
    <property type="match status" value="1"/>
</dbReference>
<dbReference type="InterPro" id="IPR051628">
    <property type="entry name" value="LUBAC_E3_Ligases"/>
</dbReference>
<dbReference type="Pfam" id="PF22191">
    <property type="entry name" value="IBR_1"/>
    <property type="match status" value="1"/>
</dbReference>
<dbReference type="SMART" id="SM00356">
    <property type="entry name" value="ZnF_C3H1"/>
    <property type="match status" value="2"/>
</dbReference>
<protein>
    <recommendedName>
        <fullName evidence="15">RING-type E3 ubiquitin transferase</fullName>
    </recommendedName>
</protein>
<dbReference type="InterPro" id="IPR013083">
    <property type="entry name" value="Znf_RING/FYVE/PHD"/>
</dbReference>
<dbReference type="Pfam" id="PF00097">
    <property type="entry name" value="zf-C3HC4"/>
    <property type="match status" value="1"/>
</dbReference>
<feature type="domain" description="RING-type" evidence="12">
    <location>
        <begin position="611"/>
        <end position="826"/>
    </location>
</feature>
<dbReference type="PANTHER" id="PTHR22770">
    <property type="entry name" value="UBIQUITIN CONJUGATING ENZYME 7 INTERACTING PROTEIN-RELATED"/>
    <property type="match status" value="1"/>
</dbReference>
<evidence type="ECO:0000259" key="10">
    <source>
        <dbReference type="PROSITE" id="PS50089"/>
    </source>
</evidence>
<dbReference type="PANTHER" id="PTHR22770:SF13">
    <property type="entry name" value="RING-TYPE DOMAIN-CONTAINING PROTEIN"/>
    <property type="match status" value="1"/>
</dbReference>
<dbReference type="SUPFAM" id="SSF90229">
    <property type="entry name" value="CCCH zinc finger"/>
    <property type="match status" value="1"/>
</dbReference>
<keyword evidence="6" id="KW-0833">Ubl conjugation pathway</keyword>
<comment type="caution">
    <text evidence="13">The sequence shown here is derived from an EMBL/GenBank/DDBJ whole genome shotgun (WGS) entry which is preliminary data.</text>
</comment>
<dbReference type="Proteomes" id="UP000777438">
    <property type="component" value="Unassembled WGS sequence"/>
</dbReference>
<dbReference type="SMART" id="SM00184">
    <property type="entry name" value="RING"/>
    <property type="match status" value="1"/>
</dbReference>
<dbReference type="InterPro" id="IPR036855">
    <property type="entry name" value="Znf_CCCH_sf"/>
</dbReference>
<reference evidence="13 14" key="1">
    <citation type="journal article" date="2021" name="Nat. Commun.">
        <title>Genetic determinants of endophytism in the Arabidopsis root mycobiome.</title>
        <authorList>
            <person name="Mesny F."/>
            <person name="Miyauchi S."/>
            <person name="Thiergart T."/>
            <person name="Pickel B."/>
            <person name="Atanasova L."/>
            <person name="Karlsson M."/>
            <person name="Huettel B."/>
            <person name="Barry K.W."/>
            <person name="Haridas S."/>
            <person name="Chen C."/>
            <person name="Bauer D."/>
            <person name="Andreopoulos W."/>
            <person name="Pangilinan J."/>
            <person name="LaButti K."/>
            <person name="Riley R."/>
            <person name="Lipzen A."/>
            <person name="Clum A."/>
            <person name="Drula E."/>
            <person name="Henrissat B."/>
            <person name="Kohler A."/>
            <person name="Grigoriev I.V."/>
            <person name="Martin F.M."/>
            <person name="Hacquard S."/>
        </authorList>
    </citation>
    <scope>NUCLEOTIDE SEQUENCE [LARGE SCALE GENOMIC DNA]</scope>
    <source>
        <strain evidence="13 14">MPI-CAGE-CH-0241</strain>
    </source>
</reference>
<dbReference type="Pfam" id="PF01485">
    <property type="entry name" value="IBR"/>
    <property type="match status" value="1"/>
</dbReference>
<feature type="domain" description="C3H1-type" evidence="11">
    <location>
        <begin position="77"/>
        <end position="104"/>
    </location>
</feature>
<organism evidence="13 14">
    <name type="scientific">Thelonectria olida</name>
    <dbReference type="NCBI Taxonomy" id="1576542"/>
    <lineage>
        <taxon>Eukaryota</taxon>
        <taxon>Fungi</taxon>
        <taxon>Dikarya</taxon>
        <taxon>Ascomycota</taxon>
        <taxon>Pezizomycotina</taxon>
        <taxon>Sordariomycetes</taxon>
        <taxon>Hypocreomycetidae</taxon>
        <taxon>Hypocreales</taxon>
        <taxon>Nectriaceae</taxon>
        <taxon>Thelonectria</taxon>
    </lineage>
</organism>
<dbReference type="PROSITE" id="PS50089">
    <property type="entry name" value="ZF_RING_2"/>
    <property type="match status" value="1"/>
</dbReference>
<dbReference type="Gene3D" id="1.20.120.1750">
    <property type="match status" value="1"/>
</dbReference>
<dbReference type="SMART" id="SM00647">
    <property type="entry name" value="IBR"/>
    <property type="match status" value="2"/>
</dbReference>
<evidence type="ECO:0000256" key="9">
    <source>
        <dbReference type="SAM" id="MobiDB-lite"/>
    </source>
</evidence>
<dbReference type="InterPro" id="IPR001841">
    <property type="entry name" value="Znf_RING"/>
</dbReference>
<dbReference type="GO" id="GO:0043130">
    <property type="term" value="F:ubiquitin binding"/>
    <property type="evidence" value="ECO:0007669"/>
    <property type="project" value="TreeGrafter"/>
</dbReference>
<dbReference type="PROSITE" id="PS51873">
    <property type="entry name" value="TRIAD"/>
    <property type="match status" value="1"/>
</dbReference>
<evidence type="ECO:0000256" key="3">
    <source>
        <dbReference type="ARBA" id="ARBA00022723"/>
    </source>
</evidence>
<dbReference type="SUPFAM" id="SSF57850">
    <property type="entry name" value="RING/U-box"/>
    <property type="match status" value="2"/>
</dbReference>
<dbReference type="InterPro" id="IPR044066">
    <property type="entry name" value="TRIAD_supradom"/>
</dbReference>
<evidence type="ECO:0000313" key="14">
    <source>
        <dbReference type="Proteomes" id="UP000777438"/>
    </source>
</evidence>